<reference evidence="3 4" key="1">
    <citation type="submission" date="2018-02" db="EMBL/GenBank/DDBJ databases">
        <title>Genomic Encyclopedia of Archaeal and Bacterial Type Strains, Phase II (KMG-II): from individual species to whole genera.</title>
        <authorList>
            <person name="Goeker M."/>
        </authorList>
    </citation>
    <scope>NUCLEOTIDE SEQUENCE [LARGE SCALE GENOMIC DNA]</scope>
    <source>
        <strain evidence="3 4">DSM 29526</strain>
    </source>
</reference>
<dbReference type="Proteomes" id="UP000237662">
    <property type="component" value="Unassembled WGS sequence"/>
</dbReference>
<keyword evidence="1" id="KW-0472">Membrane</keyword>
<accession>A0A2S6I1R9</accession>
<feature type="domain" description="Chemotaxis methyl-accepting receptor HlyB-like 4HB MCP" evidence="2">
    <location>
        <begin position="6"/>
        <end position="116"/>
    </location>
</feature>
<name>A0A2S6I1R9_9BACT</name>
<keyword evidence="4" id="KW-1185">Reference proteome</keyword>
<dbReference type="EMBL" id="PTJC01000006">
    <property type="protein sequence ID" value="PPK85125.1"/>
    <property type="molecule type" value="Genomic_DNA"/>
</dbReference>
<dbReference type="InterPro" id="IPR024478">
    <property type="entry name" value="HlyB_4HB_MCP"/>
</dbReference>
<sequence length="203" mass="22893">MTLFEKTKWVLGIVLVFLLVLTTNLIDRRNFRDVKASIEAIYADRLVAQDILFEIYKVINRKELVYSTQDPADLGDVVGADQERIATAVDRFAATRLTERETLLFNQLRENLTDLSGVEKDLPTGTASRREVIEAVHRVEETLDELTAIQMQEGRRQLLMGQEAISSSDLFTQLEIGALVILALGVQVIILYSPGSEQRRSVD</sequence>
<keyword evidence="1" id="KW-1133">Transmembrane helix</keyword>
<keyword evidence="3" id="KW-0675">Receptor</keyword>
<proteinExistence type="predicted"/>
<dbReference type="Pfam" id="PF12729">
    <property type="entry name" value="4HB_MCP_1"/>
    <property type="match status" value="1"/>
</dbReference>
<feature type="transmembrane region" description="Helical" evidence="1">
    <location>
        <begin position="170"/>
        <end position="192"/>
    </location>
</feature>
<protein>
    <submittedName>
        <fullName evidence="3">Chemoreceptor-like protein with four helix bundle sensory module</fullName>
    </submittedName>
</protein>
<evidence type="ECO:0000256" key="1">
    <source>
        <dbReference type="SAM" id="Phobius"/>
    </source>
</evidence>
<evidence type="ECO:0000313" key="3">
    <source>
        <dbReference type="EMBL" id="PPK85125.1"/>
    </source>
</evidence>
<evidence type="ECO:0000259" key="2">
    <source>
        <dbReference type="Pfam" id="PF12729"/>
    </source>
</evidence>
<gene>
    <name evidence="3" type="ORF">CLV84_2016</name>
</gene>
<comment type="caution">
    <text evidence="3">The sequence shown here is derived from an EMBL/GenBank/DDBJ whole genome shotgun (WGS) entry which is preliminary data.</text>
</comment>
<evidence type="ECO:0000313" key="4">
    <source>
        <dbReference type="Proteomes" id="UP000237662"/>
    </source>
</evidence>
<dbReference type="RefSeq" id="WP_104419640.1">
    <property type="nucleotide sequence ID" value="NZ_PTJC01000006.1"/>
</dbReference>
<keyword evidence="1" id="KW-0812">Transmembrane</keyword>
<dbReference type="AlphaFoldDB" id="A0A2S6I1R9"/>
<organism evidence="3 4">
    <name type="scientific">Neolewinella xylanilytica</name>
    <dbReference type="NCBI Taxonomy" id="1514080"/>
    <lineage>
        <taxon>Bacteria</taxon>
        <taxon>Pseudomonadati</taxon>
        <taxon>Bacteroidota</taxon>
        <taxon>Saprospiria</taxon>
        <taxon>Saprospirales</taxon>
        <taxon>Lewinellaceae</taxon>
        <taxon>Neolewinella</taxon>
    </lineage>
</organism>
<dbReference type="OrthoDB" id="979566at2"/>